<organism evidence="2 3">
    <name type="scientific">Candidatus Giovannonibacteria bacterium GW2011_GWA2_45_21</name>
    <dbReference type="NCBI Taxonomy" id="1618649"/>
    <lineage>
        <taxon>Bacteria</taxon>
        <taxon>Candidatus Giovannoniibacteriota</taxon>
    </lineage>
</organism>
<accession>A0A0G1M6G6</accession>
<dbReference type="EMBL" id="LCKT01000032">
    <property type="protein sequence ID" value="KKU03884.1"/>
    <property type="molecule type" value="Genomic_DNA"/>
</dbReference>
<keyword evidence="1" id="KW-0472">Membrane</keyword>
<evidence type="ECO:0000313" key="2">
    <source>
        <dbReference type="EMBL" id="KKU03884.1"/>
    </source>
</evidence>
<comment type="caution">
    <text evidence="2">The sequence shown here is derived from an EMBL/GenBank/DDBJ whole genome shotgun (WGS) entry which is preliminary data.</text>
</comment>
<protein>
    <submittedName>
        <fullName evidence="2">Uncharacterized protein</fullName>
    </submittedName>
</protein>
<evidence type="ECO:0000313" key="3">
    <source>
        <dbReference type="Proteomes" id="UP000034696"/>
    </source>
</evidence>
<proteinExistence type="predicted"/>
<feature type="transmembrane region" description="Helical" evidence="1">
    <location>
        <begin position="9"/>
        <end position="28"/>
    </location>
</feature>
<evidence type="ECO:0000256" key="1">
    <source>
        <dbReference type="SAM" id="Phobius"/>
    </source>
</evidence>
<name>A0A0G1M6G6_9BACT</name>
<reference evidence="2 3" key="1">
    <citation type="journal article" date="2015" name="Nature">
        <title>rRNA introns, odd ribosomes, and small enigmatic genomes across a large radiation of phyla.</title>
        <authorList>
            <person name="Brown C.T."/>
            <person name="Hug L.A."/>
            <person name="Thomas B.C."/>
            <person name="Sharon I."/>
            <person name="Castelle C.J."/>
            <person name="Singh A."/>
            <person name="Wilkins M.J."/>
            <person name="Williams K.H."/>
            <person name="Banfield J.F."/>
        </authorList>
    </citation>
    <scope>NUCLEOTIDE SEQUENCE [LARGE SCALE GENOMIC DNA]</scope>
</reference>
<keyword evidence="1" id="KW-1133">Transmembrane helix</keyword>
<sequence>MELAMKKQVSALLIAGLALVGMLGVYVFQKMKVYLSYSSQKQAASLFPSICSVQERTSANPRPALFIGCGIFE</sequence>
<dbReference type="Proteomes" id="UP000034696">
    <property type="component" value="Unassembled WGS sequence"/>
</dbReference>
<keyword evidence="1" id="KW-0812">Transmembrane</keyword>
<gene>
    <name evidence="2" type="ORF">UX06_C0032G0024</name>
</gene>
<dbReference type="AlphaFoldDB" id="A0A0G1M6G6"/>